<proteinExistence type="predicted"/>
<feature type="domain" description="Schlafen AlbA-2" evidence="1">
    <location>
        <begin position="14"/>
        <end position="125"/>
    </location>
</feature>
<protein>
    <recommendedName>
        <fullName evidence="1">Schlafen AlbA-2 domain-containing protein</fullName>
    </recommendedName>
</protein>
<dbReference type="STRING" id="1802583.A2311_00095"/>
<evidence type="ECO:0000259" key="1">
    <source>
        <dbReference type="Pfam" id="PF04326"/>
    </source>
</evidence>
<dbReference type="InterPro" id="IPR036390">
    <property type="entry name" value="WH_DNA-bd_sf"/>
</dbReference>
<sequence>MNWDEILQLLDQGEGQAVEFEKSLPSQDDIARELVAFSNADGGKIIYGIDDKNKHLIGVVPDNNFEDWVKEIGKNKCAPSIAPSIDIIDKAGKKIVIVNVPEGLDKPYKTDDICYIRDGSLSRPAKENEEKEITNPWSGKGLNKRQIRALQMMAEHGAITNREYREAFNVSHKTAHLELTMLEDKRLVKSEGAGRSTCYILPSGN</sequence>
<evidence type="ECO:0000313" key="2">
    <source>
        <dbReference type="EMBL" id="OGC34426.1"/>
    </source>
</evidence>
<organism evidence="2 3">
    <name type="scientific">candidate division WOR-1 bacterium RIFOXYB2_FULL_48_7</name>
    <dbReference type="NCBI Taxonomy" id="1802583"/>
    <lineage>
        <taxon>Bacteria</taxon>
        <taxon>Bacillati</taxon>
        <taxon>Saganbacteria</taxon>
    </lineage>
</organism>
<evidence type="ECO:0000313" key="3">
    <source>
        <dbReference type="Proteomes" id="UP000178951"/>
    </source>
</evidence>
<reference evidence="2 3" key="1">
    <citation type="journal article" date="2016" name="Nat. Commun.">
        <title>Thousands of microbial genomes shed light on interconnected biogeochemical processes in an aquifer system.</title>
        <authorList>
            <person name="Anantharaman K."/>
            <person name="Brown C.T."/>
            <person name="Hug L.A."/>
            <person name="Sharon I."/>
            <person name="Castelle C.J."/>
            <person name="Probst A.J."/>
            <person name="Thomas B.C."/>
            <person name="Singh A."/>
            <person name="Wilkins M.J."/>
            <person name="Karaoz U."/>
            <person name="Brodie E.L."/>
            <person name="Williams K.H."/>
            <person name="Hubbard S.S."/>
            <person name="Banfield J.F."/>
        </authorList>
    </citation>
    <scope>NUCLEOTIDE SEQUENCE [LARGE SCALE GENOMIC DNA]</scope>
</reference>
<dbReference type="PANTHER" id="PTHR30595">
    <property type="entry name" value="GLPR-RELATED TRANSCRIPTIONAL REPRESSOR"/>
    <property type="match status" value="1"/>
</dbReference>
<dbReference type="EMBL" id="MEUF01000043">
    <property type="protein sequence ID" value="OGC34426.1"/>
    <property type="molecule type" value="Genomic_DNA"/>
</dbReference>
<dbReference type="Pfam" id="PF04326">
    <property type="entry name" value="SLFN_AlbA_2"/>
    <property type="match status" value="1"/>
</dbReference>
<dbReference type="PANTHER" id="PTHR30595:SF6">
    <property type="entry name" value="SCHLAFEN ALBA-2 DOMAIN-CONTAINING PROTEIN"/>
    <property type="match status" value="1"/>
</dbReference>
<dbReference type="Gene3D" id="3.30.950.30">
    <property type="entry name" value="Schlafen, AAA domain"/>
    <property type="match status" value="1"/>
</dbReference>
<dbReference type="Proteomes" id="UP000178951">
    <property type="component" value="Unassembled WGS sequence"/>
</dbReference>
<comment type="caution">
    <text evidence="2">The sequence shown here is derived from an EMBL/GenBank/DDBJ whole genome shotgun (WGS) entry which is preliminary data.</text>
</comment>
<dbReference type="AlphaFoldDB" id="A0A1F4TP28"/>
<dbReference type="InterPro" id="IPR007421">
    <property type="entry name" value="Schlafen_AlbA_2_dom"/>
</dbReference>
<accession>A0A1F4TP28</accession>
<dbReference type="SUPFAM" id="SSF46785">
    <property type="entry name" value="Winged helix' DNA-binding domain"/>
    <property type="match status" value="1"/>
</dbReference>
<dbReference type="Gene3D" id="1.10.10.10">
    <property type="entry name" value="Winged helix-like DNA-binding domain superfamily/Winged helix DNA-binding domain"/>
    <property type="match status" value="1"/>
</dbReference>
<dbReference type="InterPro" id="IPR038461">
    <property type="entry name" value="Schlafen_AlbA_2_dom_sf"/>
</dbReference>
<gene>
    <name evidence="2" type="ORF">A2311_00095</name>
</gene>
<dbReference type="InterPro" id="IPR036388">
    <property type="entry name" value="WH-like_DNA-bd_sf"/>
</dbReference>
<name>A0A1F4TP28_UNCSA</name>